<accession>A0ABC8QVL4</accession>
<dbReference type="AlphaFoldDB" id="A0ABC8QVL4"/>
<sequence length="74" mass="8456">MNICVLNEELINSVLNGSSGLNFAASAVPNIPWQRHQICSLRLAVFLFTNSKCKRYFHNYLKSSKLTCTAMYRK</sequence>
<proteinExistence type="predicted"/>
<protein>
    <submittedName>
        <fullName evidence="1">Uncharacterized protein</fullName>
    </submittedName>
</protein>
<evidence type="ECO:0000313" key="2">
    <source>
        <dbReference type="Proteomes" id="UP001642360"/>
    </source>
</evidence>
<comment type="caution">
    <text evidence="1">The sequence shown here is derived from an EMBL/GenBank/DDBJ whole genome shotgun (WGS) entry which is preliminary data.</text>
</comment>
<dbReference type="EMBL" id="CAUOFW020000781">
    <property type="protein sequence ID" value="CAK9136790.1"/>
    <property type="molecule type" value="Genomic_DNA"/>
</dbReference>
<dbReference type="InterPro" id="IPR038630">
    <property type="entry name" value="L24e/L24_sf"/>
</dbReference>
<organism evidence="1 2">
    <name type="scientific">Ilex paraguariensis</name>
    <name type="common">yerba mate</name>
    <dbReference type="NCBI Taxonomy" id="185542"/>
    <lineage>
        <taxon>Eukaryota</taxon>
        <taxon>Viridiplantae</taxon>
        <taxon>Streptophyta</taxon>
        <taxon>Embryophyta</taxon>
        <taxon>Tracheophyta</taxon>
        <taxon>Spermatophyta</taxon>
        <taxon>Magnoliopsida</taxon>
        <taxon>eudicotyledons</taxon>
        <taxon>Gunneridae</taxon>
        <taxon>Pentapetalae</taxon>
        <taxon>asterids</taxon>
        <taxon>campanulids</taxon>
        <taxon>Aquifoliales</taxon>
        <taxon>Aquifoliaceae</taxon>
        <taxon>Ilex</taxon>
    </lineage>
</organism>
<reference evidence="1 2" key="1">
    <citation type="submission" date="2024-02" db="EMBL/GenBank/DDBJ databases">
        <authorList>
            <person name="Vignale AGUSTIN F."/>
            <person name="Sosa J E."/>
            <person name="Modenutti C."/>
        </authorList>
    </citation>
    <scope>NUCLEOTIDE SEQUENCE [LARGE SCALE GENOMIC DNA]</scope>
</reference>
<evidence type="ECO:0000313" key="1">
    <source>
        <dbReference type="EMBL" id="CAK9136790.1"/>
    </source>
</evidence>
<name>A0ABC8QVL4_9AQUA</name>
<gene>
    <name evidence="1" type="ORF">ILEXP_LOCUS3801</name>
</gene>
<dbReference type="Gene3D" id="2.30.170.20">
    <property type="entry name" value="Ribosomal protein L24e"/>
    <property type="match status" value="1"/>
</dbReference>
<keyword evidence="2" id="KW-1185">Reference proteome</keyword>
<dbReference type="Proteomes" id="UP001642360">
    <property type="component" value="Unassembled WGS sequence"/>
</dbReference>